<evidence type="ECO:0000256" key="2">
    <source>
        <dbReference type="ARBA" id="ARBA00022723"/>
    </source>
</evidence>
<evidence type="ECO:0000256" key="8">
    <source>
        <dbReference type="SAM" id="MobiDB-lite"/>
    </source>
</evidence>
<dbReference type="GO" id="GO:0005634">
    <property type="term" value="C:nucleus"/>
    <property type="evidence" value="ECO:0007669"/>
    <property type="project" value="UniProtKB-SubCell"/>
</dbReference>
<dbReference type="Pfam" id="PF04082">
    <property type="entry name" value="Fungal_trans"/>
    <property type="match status" value="1"/>
</dbReference>
<dbReference type="InterPro" id="IPR051059">
    <property type="entry name" value="VerF-like"/>
</dbReference>
<dbReference type="Pfam" id="PF00096">
    <property type="entry name" value="zf-C2H2"/>
    <property type="match status" value="2"/>
</dbReference>
<dbReference type="GO" id="GO:0000785">
    <property type="term" value="C:chromatin"/>
    <property type="evidence" value="ECO:0007669"/>
    <property type="project" value="TreeGrafter"/>
</dbReference>
<dbReference type="PROSITE" id="PS50157">
    <property type="entry name" value="ZINC_FINGER_C2H2_2"/>
    <property type="match status" value="2"/>
</dbReference>
<evidence type="ECO:0000256" key="6">
    <source>
        <dbReference type="ARBA" id="ARBA00023242"/>
    </source>
</evidence>
<reference evidence="10 11" key="1">
    <citation type="submission" date="2016-04" db="EMBL/GenBank/DDBJ databases">
        <title>A degradative enzymes factory behind the ericoid mycorrhizal symbiosis.</title>
        <authorList>
            <consortium name="DOE Joint Genome Institute"/>
            <person name="Martino E."/>
            <person name="Morin E."/>
            <person name="Grelet G."/>
            <person name="Kuo A."/>
            <person name="Kohler A."/>
            <person name="Daghino S."/>
            <person name="Barry K."/>
            <person name="Choi C."/>
            <person name="Cichocki N."/>
            <person name="Clum A."/>
            <person name="Copeland A."/>
            <person name="Hainaut M."/>
            <person name="Haridas S."/>
            <person name="Labutti K."/>
            <person name="Lindquist E."/>
            <person name="Lipzen A."/>
            <person name="Khouja H.-R."/>
            <person name="Murat C."/>
            <person name="Ohm R."/>
            <person name="Olson A."/>
            <person name="Spatafora J."/>
            <person name="Veneault-Fourrey C."/>
            <person name="Henrissat B."/>
            <person name="Grigoriev I."/>
            <person name="Martin F."/>
            <person name="Perotto S."/>
        </authorList>
    </citation>
    <scope>NUCLEOTIDE SEQUENCE [LARGE SCALE GENOMIC DNA]</scope>
    <source>
        <strain evidence="10 11">E</strain>
    </source>
</reference>
<organism evidence="10 11">
    <name type="scientific">Hyaloscypha bicolor E</name>
    <dbReference type="NCBI Taxonomy" id="1095630"/>
    <lineage>
        <taxon>Eukaryota</taxon>
        <taxon>Fungi</taxon>
        <taxon>Dikarya</taxon>
        <taxon>Ascomycota</taxon>
        <taxon>Pezizomycotina</taxon>
        <taxon>Leotiomycetes</taxon>
        <taxon>Helotiales</taxon>
        <taxon>Hyaloscyphaceae</taxon>
        <taxon>Hyaloscypha</taxon>
        <taxon>Hyaloscypha bicolor</taxon>
    </lineage>
</organism>
<dbReference type="GeneID" id="36594873"/>
<protein>
    <recommendedName>
        <fullName evidence="9">C2H2-type domain-containing protein</fullName>
    </recommendedName>
</protein>
<dbReference type="FunFam" id="3.30.160.60:FF:000100">
    <property type="entry name" value="Zinc finger 45-like"/>
    <property type="match status" value="1"/>
</dbReference>
<gene>
    <name evidence="10" type="ORF">K444DRAFT_663165</name>
</gene>
<keyword evidence="11" id="KW-1185">Reference proteome</keyword>
<evidence type="ECO:0000256" key="3">
    <source>
        <dbReference type="ARBA" id="ARBA00022737"/>
    </source>
</evidence>
<evidence type="ECO:0000256" key="7">
    <source>
        <dbReference type="PROSITE-ProRule" id="PRU00042"/>
    </source>
</evidence>
<dbReference type="Gene3D" id="3.30.160.60">
    <property type="entry name" value="Classic Zinc Finger"/>
    <property type="match status" value="1"/>
</dbReference>
<dbReference type="GO" id="GO:0008270">
    <property type="term" value="F:zinc ion binding"/>
    <property type="evidence" value="ECO:0007669"/>
    <property type="project" value="UniProtKB-KW"/>
</dbReference>
<feature type="compositionally biased region" description="Polar residues" evidence="8">
    <location>
        <begin position="123"/>
        <end position="139"/>
    </location>
</feature>
<feature type="compositionally biased region" description="Acidic residues" evidence="8">
    <location>
        <begin position="276"/>
        <end position="288"/>
    </location>
</feature>
<sequence>MEGTPSASSSRAAGRSITKGATNRPPKDLTKLKATPTASGQRFQCPRCPKNFSRIENLTRHQANHEEQGKFACPTCRKRFTRSDLLNRHRRIHGAQQEPKSHVTQGDYSGPAAPGFDNRLARRSTSQDGPSNLSSLAPSNVYQTQIQPQGLTYAYQNAFQQNQAPGHHSTMLNTAPQTQGLTSLMEAALAPQGVGSFTPGENINPLLWDGFMRFGENNNSYMGSYDADMSFHFFNAEQSPNYLLENDLMNTFDDFGDNPYQFQSLQYEPPAPPNENDSEAEDEEDTTDWPDKASRPEGSQRRTPRVVPVQHQLISWEPVLQEARASGLSPATIRPLDSVNDDLREVMLSSLNGPNFRNEISGAEISDVMFPPAEALDFFIRLYMRYVQPRFPVLHLPTFDLYNTSPLLLITMMFLGSSHATTDQGRFSRLFHEHMRVAVIRIQEADKKFLRDVDNVLTYFLLCLAGTWSGSKNSYEFAEGGRGILVTACRRCRLLDCRPSASVEIESYLRPGVSQLEATWLAWAETEKRKRLGLSIYIYDCQYPTLFNNQPYVSKAETTTCAFPCAAAYWDAPTAESWKMALGPALTPPVTFYLHALNSCLLRKWIKPPPPIVPTSEFGKIVLMYALHTHVFEWRQSTSMLNPTGLQGTFGNVDSAYDIGEGLRERRRWLKDGLDSFAECYGGPGTSAGASLLLQLGYVALDVSLSDMHLVAGRSVNKNDASFAEENLKYWANSEIADSTMGHIYTMLELCHHCINVGAVADSSYEVAVCLFTGGMVCWAFSKLRLGLDVAGRKEQYVEQVRKASSALRQMGCWRMCSMFGTILAALEAKTSQPAV</sequence>
<feature type="compositionally biased region" description="Low complexity" evidence="8">
    <location>
        <begin position="1"/>
        <end position="16"/>
    </location>
</feature>
<name>A0A2J6TBC0_9HELO</name>
<feature type="compositionally biased region" description="Basic and acidic residues" evidence="8">
    <location>
        <begin position="289"/>
        <end position="300"/>
    </location>
</feature>
<dbReference type="GO" id="GO:0006351">
    <property type="term" value="P:DNA-templated transcription"/>
    <property type="evidence" value="ECO:0007669"/>
    <property type="project" value="InterPro"/>
</dbReference>
<dbReference type="GO" id="GO:0000981">
    <property type="term" value="F:DNA-binding transcription factor activity, RNA polymerase II-specific"/>
    <property type="evidence" value="ECO:0007669"/>
    <property type="project" value="InterPro"/>
</dbReference>
<dbReference type="InParanoid" id="A0A2J6TBC0"/>
<keyword evidence="3" id="KW-0677">Repeat</keyword>
<dbReference type="Proteomes" id="UP000235371">
    <property type="component" value="Unassembled WGS sequence"/>
</dbReference>
<evidence type="ECO:0000259" key="9">
    <source>
        <dbReference type="PROSITE" id="PS50157"/>
    </source>
</evidence>
<dbReference type="AlphaFoldDB" id="A0A2J6TBC0"/>
<dbReference type="STRING" id="1095630.A0A2J6TBC0"/>
<dbReference type="GO" id="GO:0000978">
    <property type="term" value="F:RNA polymerase II cis-regulatory region sequence-specific DNA binding"/>
    <property type="evidence" value="ECO:0007669"/>
    <property type="project" value="InterPro"/>
</dbReference>
<dbReference type="InterPro" id="IPR013087">
    <property type="entry name" value="Znf_C2H2_type"/>
</dbReference>
<proteinExistence type="predicted"/>
<dbReference type="InterPro" id="IPR036236">
    <property type="entry name" value="Znf_C2H2_sf"/>
</dbReference>
<dbReference type="InterPro" id="IPR007219">
    <property type="entry name" value="XnlR_reg_dom"/>
</dbReference>
<dbReference type="SUPFAM" id="SSF57667">
    <property type="entry name" value="beta-beta-alpha zinc fingers"/>
    <property type="match status" value="1"/>
</dbReference>
<dbReference type="SMART" id="SM00355">
    <property type="entry name" value="ZnF_C2H2"/>
    <property type="match status" value="2"/>
</dbReference>
<feature type="region of interest" description="Disordered" evidence="8">
    <location>
        <begin position="1"/>
        <end position="46"/>
    </location>
</feature>
<feature type="domain" description="C2H2-type" evidence="9">
    <location>
        <begin position="43"/>
        <end position="70"/>
    </location>
</feature>
<dbReference type="PANTHER" id="PTHR40626">
    <property type="entry name" value="MIP31509P"/>
    <property type="match status" value="1"/>
</dbReference>
<evidence type="ECO:0000256" key="1">
    <source>
        <dbReference type="ARBA" id="ARBA00004123"/>
    </source>
</evidence>
<dbReference type="PANTHER" id="PTHR40626:SF35">
    <property type="entry name" value="FINGER DOMAIN PROTEIN, PUTATIVE-RELATED"/>
    <property type="match status" value="1"/>
</dbReference>
<feature type="region of interest" description="Disordered" evidence="8">
    <location>
        <begin position="259"/>
        <end position="307"/>
    </location>
</feature>
<evidence type="ECO:0000256" key="4">
    <source>
        <dbReference type="ARBA" id="ARBA00022771"/>
    </source>
</evidence>
<keyword evidence="2" id="KW-0479">Metal-binding</keyword>
<comment type="subcellular location">
    <subcellularLocation>
        <location evidence="1">Nucleus</location>
    </subcellularLocation>
</comment>
<keyword evidence="6" id="KW-0539">Nucleus</keyword>
<dbReference type="OrthoDB" id="1405595at2759"/>
<dbReference type="PROSITE" id="PS00028">
    <property type="entry name" value="ZINC_FINGER_C2H2_1"/>
    <property type="match status" value="2"/>
</dbReference>
<feature type="region of interest" description="Disordered" evidence="8">
    <location>
        <begin position="92"/>
        <end position="139"/>
    </location>
</feature>
<accession>A0A2J6TBC0</accession>
<evidence type="ECO:0000256" key="5">
    <source>
        <dbReference type="ARBA" id="ARBA00022833"/>
    </source>
</evidence>
<dbReference type="CDD" id="cd12148">
    <property type="entry name" value="fungal_TF_MHR"/>
    <property type="match status" value="1"/>
</dbReference>
<keyword evidence="4 7" id="KW-0863">Zinc-finger</keyword>
<evidence type="ECO:0000313" key="11">
    <source>
        <dbReference type="Proteomes" id="UP000235371"/>
    </source>
</evidence>
<keyword evidence="5" id="KW-0862">Zinc</keyword>
<dbReference type="RefSeq" id="XP_024737231.1">
    <property type="nucleotide sequence ID" value="XM_024886796.1"/>
</dbReference>
<feature type="domain" description="C2H2-type" evidence="9">
    <location>
        <begin position="71"/>
        <end position="98"/>
    </location>
</feature>
<evidence type="ECO:0000313" key="10">
    <source>
        <dbReference type="EMBL" id="PMD60327.1"/>
    </source>
</evidence>
<dbReference type="EMBL" id="KZ613790">
    <property type="protein sequence ID" value="PMD60327.1"/>
    <property type="molecule type" value="Genomic_DNA"/>
</dbReference>